<gene>
    <name evidence="1" type="ORF">AVEN_57635_1</name>
</gene>
<evidence type="ECO:0000313" key="1">
    <source>
        <dbReference type="EMBL" id="GBN44843.1"/>
    </source>
</evidence>
<protein>
    <submittedName>
        <fullName evidence="1">Uncharacterized protein</fullName>
    </submittedName>
</protein>
<reference evidence="1 2" key="1">
    <citation type="journal article" date="2019" name="Sci. Rep.">
        <title>Orb-weaving spider Araneus ventricosus genome elucidates the spidroin gene catalogue.</title>
        <authorList>
            <person name="Kono N."/>
            <person name="Nakamura H."/>
            <person name="Ohtoshi R."/>
            <person name="Moran D.A.P."/>
            <person name="Shinohara A."/>
            <person name="Yoshida Y."/>
            <person name="Fujiwara M."/>
            <person name="Mori M."/>
            <person name="Tomita M."/>
            <person name="Arakawa K."/>
        </authorList>
    </citation>
    <scope>NUCLEOTIDE SEQUENCE [LARGE SCALE GENOMIC DNA]</scope>
</reference>
<organism evidence="1 2">
    <name type="scientific">Araneus ventricosus</name>
    <name type="common">Orbweaver spider</name>
    <name type="synonym">Epeira ventricosa</name>
    <dbReference type="NCBI Taxonomy" id="182803"/>
    <lineage>
        <taxon>Eukaryota</taxon>
        <taxon>Metazoa</taxon>
        <taxon>Ecdysozoa</taxon>
        <taxon>Arthropoda</taxon>
        <taxon>Chelicerata</taxon>
        <taxon>Arachnida</taxon>
        <taxon>Araneae</taxon>
        <taxon>Araneomorphae</taxon>
        <taxon>Entelegynae</taxon>
        <taxon>Araneoidea</taxon>
        <taxon>Araneidae</taxon>
        <taxon>Araneus</taxon>
    </lineage>
</organism>
<proteinExistence type="predicted"/>
<evidence type="ECO:0000313" key="2">
    <source>
        <dbReference type="Proteomes" id="UP000499080"/>
    </source>
</evidence>
<dbReference type="AlphaFoldDB" id="A0A4Y2P1K6"/>
<dbReference type="Proteomes" id="UP000499080">
    <property type="component" value="Unassembled WGS sequence"/>
</dbReference>
<sequence>MIPKHYEVALFNRRCCASHLSCPSHEMTPPQALGAYILKGYQTSWLSSIGVFFFEATRGYFGMDLVIFSGGPMTKTTPKLAPLCLNFRTTQAGGRLTPYLLFNVHQAHIHGGYSVESRFEPRTLLNTRLPRLYELFRIIYSE</sequence>
<keyword evidence="2" id="KW-1185">Reference proteome</keyword>
<comment type="caution">
    <text evidence="1">The sequence shown here is derived from an EMBL/GenBank/DDBJ whole genome shotgun (WGS) entry which is preliminary data.</text>
</comment>
<name>A0A4Y2P1K6_ARAVE</name>
<dbReference type="EMBL" id="BGPR01010201">
    <property type="protein sequence ID" value="GBN44843.1"/>
    <property type="molecule type" value="Genomic_DNA"/>
</dbReference>
<accession>A0A4Y2P1K6</accession>